<dbReference type="EMBL" id="CP133619">
    <property type="protein sequence ID" value="WMV41905.1"/>
    <property type="molecule type" value="Genomic_DNA"/>
</dbReference>
<accession>A0AAF0U9K6</accession>
<keyword evidence="2" id="KW-1185">Reference proteome</keyword>
<evidence type="ECO:0000313" key="1">
    <source>
        <dbReference type="EMBL" id="WMV41905.1"/>
    </source>
</evidence>
<dbReference type="Proteomes" id="UP001234989">
    <property type="component" value="Chromosome 8"/>
</dbReference>
<name>A0AAF0U9K6_SOLVR</name>
<proteinExistence type="predicted"/>
<dbReference type="AlphaFoldDB" id="A0AAF0U9K6"/>
<protein>
    <submittedName>
        <fullName evidence="1">Uncharacterized protein</fullName>
    </submittedName>
</protein>
<evidence type="ECO:0000313" key="2">
    <source>
        <dbReference type="Proteomes" id="UP001234989"/>
    </source>
</evidence>
<gene>
    <name evidence="1" type="ORF">MTR67_035290</name>
</gene>
<reference evidence="1" key="1">
    <citation type="submission" date="2023-08" db="EMBL/GenBank/DDBJ databases">
        <title>A de novo genome assembly of Solanum verrucosum Schlechtendal, a Mexican diploid species geographically isolated from the other diploid A-genome species in potato relatives.</title>
        <authorList>
            <person name="Hosaka K."/>
        </authorList>
    </citation>
    <scope>NUCLEOTIDE SEQUENCE</scope>
    <source>
        <tissue evidence="1">Young leaves</tissue>
    </source>
</reference>
<organism evidence="1 2">
    <name type="scientific">Solanum verrucosum</name>
    <dbReference type="NCBI Taxonomy" id="315347"/>
    <lineage>
        <taxon>Eukaryota</taxon>
        <taxon>Viridiplantae</taxon>
        <taxon>Streptophyta</taxon>
        <taxon>Embryophyta</taxon>
        <taxon>Tracheophyta</taxon>
        <taxon>Spermatophyta</taxon>
        <taxon>Magnoliopsida</taxon>
        <taxon>eudicotyledons</taxon>
        <taxon>Gunneridae</taxon>
        <taxon>Pentapetalae</taxon>
        <taxon>asterids</taxon>
        <taxon>lamiids</taxon>
        <taxon>Solanales</taxon>
        <taxon>Solanaceae</taxon>
        <taxon>Solanoideae</taxon>
        <taxon>Solaneae</taxon>
        <taxon>Solanum</taxon>
    </lineage>
</organism>
<sequence>MAKIMTQMDLLTKYVMGGGYKDMNAVGANSGVSPNDAQFKAMYNVEVKFFSNQIRGSRLSYPMPRGNHGWNRDRGDGWRDWDLDWLDRGENLRDRDGDKGRYVHPHECPKPKEPKANLQNLCIKDMLTCILHKMEGSNKVLKKMMDDDSSLNQRVTSRPRSTRQLGEWIGDFSRSHRSRCELQVQVPSIQITRRSVPDPHSEASLKELNLHQSRWLEFFKDYDINVLYNPGKDNVVADALNRLFIGSVAHVVEEKKELAKHVHRLARLGVGLMDMSDGVVIVQNRS</sequence>